<name>A0A0D8HER1_9ACTN</name>
<dbReference type="SUPFAM" id="SSF53383">
    <property type="entry name" value="PLP-dependent transferases"/>
    <property type="match status" value="1"/>
</dbReference>
<evidence type="ECO:0000259" key="7">
    <source>
        <dbReference type="Pfam" id="PF02347"/>
    </source>
</evidence>
<evidence type="ECO:0000313" key="9">
    <source>
        <dbReference type="EMBL" id="KJF16349.1"/>
    </source>
</evidence>
<comment type="function">
    <text evidence="2">The glycine cleavage system catalyzes the degradation of glycine. The P protein binds the alpha-amino group of glycine through its pyridoxal phosphate cofactor; CO(2) is released and the remaining methylamine moiety is then transferred to the lipoamide cofactor of the H protein.</text>
</comment>
<accession>A0A0D8HER1</accession>
<dbReference type="Pfam" id="PF02347">
    <property type="entry name" value="GDC-P"/>
    <property type="match status" value="1"/>
</dbReference>
<dbReference type="AlphaFoldDB" id="A0A0D8HER1"/>
<evidence type="ECO:0000256" key="5">
    <source>
        <dbReference type="ARBA" id="ARBA00023002"/>
    </source>
</evidence>
<dbReference type="InterPro" id="IPR015422">
    <property type="entry name" value="PyrdxlP-dep_Trfase_small"/>
</dbReference>
<dbReference type="InterPro" id="IPR015421">
    <property type="entry name" value="PyrdxlP-dep_Trfase_major"/>
</dbReference>
<dbReference type="InterPro" id="IPR015424">
    <property type="entry name" value="PyrdxlP-dep_Trfase"/>
</dbReference>
<evidence type="ECO:0000256" key="1">
    <source>
        <dbReference type="ARBA" id="ARBA00001933"/>
    </source>
</evidence>
<dbReference type="GO" id="GO:0004375">
    <property type="term" value="F:glycine dehydrogenase (decarboxylating) activity"/>
    <property type="evidence" value="ECO:0007669"/>
    <property type="project" value="UniProtKB-EC"/>
</dbReference>
<dbReference type="GO" id="GO:0016594">
    <property type="term" value="F:glycine binding"/>
    <property type="evidence" value="ECO:0007669"/>
    <property type="project" value="TreeGrafter"/>
</dbReference>
<dbReference type="NCBIfam" id="NF003346">
    <property type="entry name" value="PRK04366.1"/>
    <property type="match status" value="1"/>
</dbReference>
<dbReference type="PATRIC" id="fig|1280514.3.peg.3674"/>
<feature type="domain" description="Glycine dehydrogenase C-terminal" evidence="8">
    <location>
        <begin position="370"/>
        <end position="469"/>
    </location>
</feature>
<comment type="cofactor">
    <cofactor evidence="1">
        <name>pyridoxal 5'-phosphate</name>
        <dbReference type="ChEBI" id="CHEBI:597326"/>
    </cofactor>
</comment>
<sequence length="508" mass="53905">MTKEVYGAASGGRASSIPLMGGDSEPTIFEISVSGRRCGAIRDSGIESVDASDHLPLAYLRSEPVALPEVSERDLVGHFTRLTHRQYSVDLGAYPLGSCTMKYNPKLADTVAGMSGISGVHPHLPSSHSQGWLEIALEIESYLKEITGMAGATLSPAAGAQGELTGLLMMKAYHLDRGNHKTKILIPDSAHGTNPASVSLAGYSVVTVPSNEKGLVDLELLKSLVGDDVAGIMLTNPNTVGLFEEDIAEIAKAIHDVDGLLYYDGANLNAIVGIARPGDMGFDIVHSNLHKTFATPHGGGGPGSGPVAVAEKLLDFLPGPYPVRGHDGIKWTTPSKSIGRVHSFYGNAVVYARALAFMKALGGEGLRQMSQIAVLNANYLKAMISSYYPPAYEATCMHEFVVSTAALKKSFGIRALDIAKGLLDKGFHAPTVYFPLIVDEALMIEPTETESRQTLDAMAEALIELAKDALDEDAASKMAGGPRRTPVTRVDEARAARTLITTVDAHSK</sequence>
<dbReference type="Gene3D" id="3.40.640.10">
    <property type="entry name" value="Type I PLP-dependent aspartate aminotransferase-like (Major domain)"/>
    <property type="match status" value="1"/>
</dbReference>
<dbReference type="PANTHER" id="PTHR11773:SF1">
    <property type="entry name" value="GLYCINE DEHYDROGENASE (DECARBOXYLATING), MITOCHONDRIAL"/>
    <property type="match status" value="1"/>
</dbReference>
<protein>
    <recommendedName>
        <fullName evidence="3">glycine dehydrogenase (aminomethyl-transferring)</fullName>
        <ecNumber evidence="3">1.4.4.2</ecNumber>
    </recommendedName>
</protein>
<feature type="domain" description="Glycine cleavage system P-protein N-terminal" evidence="7">
    <location>
        <begin position="129"/>
        <end position="319"/>
    </location>
</feature>
<dbReference type="InterPro" id="IPR020581">
    <property type="entry name" value="GDC_P"/>
</dbReference>
<reference evidence="9 10" key="1">
    <citation type="submission" date="2015-01" db="EMBL/GenBank/DDBJ databases">
        <title>Draft genome of the acidophilic iron oxidizer Acidithrix ferrooxidans strain Py-F3.</title>
        <authorList>
            <person name="Poehlein A."/>
            <person name="Eisen S."/>
            <person name="Schloemann M."/>
            <person name="Johnson B.D."/>
            <person name="Daniel R."/>
            <person name="Muehling M."/>
        </authorList>
    </citation>
    <scope>NUCLEOTIDE SEQUENCE [LARGE SCALE GENOMIC DNA]</scope>
    <source>
        <strain evidence="9 10">Py-F3</strain>
    </source>
</reference>
<dbReference type="FunFam" id="3.40.640.10:FF:000224">
    <property type="entry name" value="Probable glycine dehydrogenase (decarboxylating) subunit 2"/>
    <property type="match status" value="1"/>
</dbReference>
<dbReference type="STRING" id="1280514.AXFE_27940"/>
<organism evidence="9 10">
    <name type="scientific">Acidithrix ferrooxidans</name>
    <dbReference type="NCBI Taxonomy" id="1280514"/>
    <lineage>
        <taxon>Bacteria</taxon>
        <taxon>Bacillati</taxon>
        <taxon>Actinomycetota</taxon>
        <taxon>Acidimicrobiia</taxon>
        <taxon>Acidimicrobiales</taxon>
        <taxon>Acidimicrobiaceae</taxon>
        <taxon>Acidithrix</taxon>
    </lineage>
</organism>
<evidence type="ECO:0000256" key="4">
    <source>
        <dbReference type="ARBA" id="ARBA00022898"/>
    </source>
</evidence>
<dbReference type="Gene3D" id="6.20.440.10">
    <property type="match status" value="1"/>
</dbReference>
<comment type="catalytic activity">
    <reaction evidence="6">
        <text>N(6)-[(R)-lipoyl]-L-lysyl-[glycine-cleavage complex H protein] + glycine + H(+) = N(6)-[(R)-S(8)-aminomethyldihydrolipoyl]-L-lysyl-[glycine-cleavage complex H protein] + CO2</text>
        <dbReference type="Rhea" id="RHEA:24304"/>
        <dbReference type="Rhea" id="RHEA-COMP:10494"/>
        <dbReference type="Rhea" id="RHEA-COMP:10495"/>
        <dbReference type="ChEBI" id="CHEBI:15378"/>
        <dbReference type="ChEBI" id="CHEBI:16526"/>
        <dbReference type="ChEBI" id="CHEBI:57305"/>
        <dbReference type="ChEBI" id="CHEBI:83099"/>
        <dbReference type="ChEBI" id="CHEBI:83143"/>
        <dbReference type="EC" id="1.4.4.2"/>
    </reaction>
</comment>
<dbReference type="Gene3D" id="3.90.1150.10">
    <property type="entry name" value="Aspartate Aminotransferase, domain 1"/>
    <property type="match status" value="1"/>
</dbReference>
<keyword evidence="4" id="KW-0663">Pyridoxal phosphate</keyword>
<dbReference type="PANTHER" id="PTHR11773">
    <property type="entry name" value="GLYCINE DEHYDROGENASE, DECARBOXYLATING"/>
    <property type="match status" value="1"/>
</dbReference>
<dbReference type="Pfam" id="PF21478">
    <property type="entry name" value="GcvP2_C"/>
    <property type="match status" value="1"/>
</dbReference>
<evidence type="ECO:0000256" key="2">
    <source>
        <dbReference type="ARBA" id="ARBA00003788"/>
    </source>
</evidence>
<proteinExistence type="predicted"/>
<keyword evidence="10" id="KW-1185">Reference proteome</keyword>
<keyword evidence="5 9" id="KW-0560">Oxidoreductase</keyword>
<dbReference type="GO" id="GO:0030170">
    <property type="term" value="F:pyridoxal phosphate binding"/>
    <property type="evidence" value="ECO:0007669"/>
    <property type="project" value="TreeGrafter"/>
</dbReference>
<evidence type="ECO:0000313" key="10">
    <source>
        <dbReference type="Proteomes" id="UP000032360"/>
    </source>
</evidence>
<dbReference type="InterPro" id="IPR049315">
    <property type="entry name" value="GDC-P_N"/>
</dbReference>
<evidence type="ECO:0000259" key="8">
    <source>
        <dbReference type="Pfam" id="PF21478"/>
    </source>
</evidence>
<evidence type="ECO:0000256" key="3">
    <source>
        <dbReference type="ARBA" id="ARBA00012134"/>
    </source>
</evidence>
<dbReference type="Proteomes" id="UP000032360">
    <property type="component" value="Unassembled WGS sequence"/>
</dbReference>
<dbReference type="GO" id="GO:0019464">
    <property type="term" value="P:glycine decarboxylation via glycine cleavage system"/>
    <property type="evidence" value="ECO:0007669"/>
    <property type="project" value="TreeGrafter"/>
</dbReference>
<comment type="caution">
    <text evidence="9">The sequence shown here is derived from an EMBL/GenBank/DDBJ whole genome shotgun (WGS) entry which is preliminary data.</text>
</comment>
<dbReference type="InterPro" id="IPR049316">
    <property type="entry name" value="GDC-P_C"/>
</dbReference>
<gene>
    <name evidence="9" type="primary">gcvPB</name>
    <name evidence="9" type="ORF">AXFE_27940</name>
</gene>
<dbReference type="GO" id="GO:0005829">
    <property type="term" value="C:cytosol"/>
    <property type="evidence" value="ECO:0007669"/>
    <property type="project" value="TreeGrafter"/>
</dbReference>
<dbReference type="EC" id="1.4.4.2" evidence="3"/>
<evidence type="ECO:0000256" key="6">
    <source>
        <dbReference type="ARBA" id="ARBA00049026"/>
    </source>
</evidence>
<dbReference type="EMBL" id="JXYS01000087">
    <property type="protein sequence ID" value="KJF16349.1"/>
    <property type="molecule type" value="Genomic_DNA"/>
</dbReference>
<dbReference type="GO" id="GO:0005960">
    <property type="term" value="C:glycine cleavage complex"/>
    <property type="evidence" value="ECO:0007669"/>
    <property type="project" value="TreeGrafter"/>
</dbReference>